<dbReference type="RefSeq" id="WP_116185228.1">
    <property type="nucleotide sequence ID" value="NZ_QTJX01000003.1"/>
</dbReference>
<name>A0A371JNW3_9FLAO</name>
<comment type="caution">
    <text evidence="1">The sequence shown here is derived from an EMBL/GenBank/DDBJ whole genome shotgun (WGS) entry which is preliminary data.</text>
</comment>
<keyword evidence="2" id="KW-1185">Reference proteome</keyword>
<protein>
    <submittedName>
        <fullName evidence="1">Uncharacterized protein</fullName>
    </submittedName>
</protein>
<dbReference type="AlphaFoldDB" id="A0A371JNW3"/>
<accession>A0A371JNW3</accession>
<evidence type="ECO:0000313" key="2">
    <source>
        <dbReference type="Proteomes" id="UP000261828"/>
    </source>
</evidence>
<reference evidence="1 2" key="1">
    <citation type="submission" date="2018-08" db="EMBL/GenBank/DDBJ databases">
        <title>Muricauda nanhaiensis sp. nov., isolated from seawater of the South China Sea.</title>
        <authorList>
            <person name="Dang Y."/>
        </authorList>
    </citation>
    <scope>NUCLEOTIDE SEQUENCE [LARGE SCALE GENOMIC DNA]</scope>
    <source>
        <strain evidence="1 2">SM1704</strain>
    </source>
</reference>
<gene>
    <name evidence="1" type="ORF">DX873_14715</name>
</gene>
<dbReference type="EMBL" id="QTJX01000003">
    <property type="protein sequence ID" value="RDY58908.1"/>
    <property type="molecule type" value="Genomic_DNA"/>
</dbReference>
<sequence length="100" mass="11852">MSKKRVLAPSPHKISQETLDKLKTFEPVQFRQYKELVNTGQIRPVSKYVDKETGEHKTTKIKLTKPVQVYYDNENKNFLYLNPFYKTIRLCGEWANEEDV</sequence>
<proteinExistence type="predicted"/>
<evidence type="ECO:0000313" key="1">
    <source>
        <dbReference type="EMBL" id="RDY58908.1"/>
    </source>
</evidence>
<organism evidence="1 2">
    <name type="scientific">Flagellimonas nanhaiensis</name>
    <dbReference type="NCBI Taxonomy" id="2292706"/>
    <lineage>
        <taxon>Bacteria</taxon>
        <taxon>Pseudomonadati</taxon>
        <taxon>Bacteroidota</taxon>
        <taxon>Flavobacteriia</taxon>
        <taxon>Flavobacteriales</taxon>
        <taxon>Flavobacteriaceae</taxon>
        <taxon>Flagellimonas</taxon>
    </lineage>
</organism>
<dbReference type="Proteomes" id="UP000261828">
    <property type="component" value="Unassembled WGS sequence"/>
</dbReference>